<sequence>MTRRQYSSPLTDDVAPVLRDSEPLWRLLDGAYVLITGGTGFVGCWLLETALWARSRFGIELRIDIVARRPERLTAVAPHLAANPAVGLVRGDIRSGDLPRSAGYVGKPHGTDDRRDGNYTHVIHAATETNVALDNPPPLAAFDASVTGTRHVLDLCDREAVQRFLLISSGAVYGRGHDFGRPLRETDPLAGVRGDLAGAYALGKAAAEFLAMASGTAQGFTAVVARCFSFIGPYQPFDSGFAVANFIRDALAGKPILIKGDGTPMRSYLYGADMALWLWTILLRGQHGEIFNVGSDRPMSIGDLARRIAHEVAAALPVREHPVVVAGAPTGRPPEMFVPDVDLARTRLGLEVLTPLDVAIRRTAHWATCEGVPDHAKSCALRPLPPPNP</sequence>
<name>A0A2T3XNI9_9BURK</name>
<evidence type="ECO:0000256" key="3">
    <source>
        <dbReference type="SAM" id="Phobius"/>
    </source>
</evidence>
<dbReference type="Gene3D" id="3.40.50.720">
    <property type="entry name" value="NAD(P)-binding Rossmann-like Domain"/>
    <property type="match status" value="1"/>
</dbReference>
<evidence type="ECO:0000256" key="2">
    <source>
        <dbReference type="ARBA" id="ARBA00007637"/>
    </source>
</evidence>
<evidence type="ECO:0000313" key="5">
    <source>
        <dbReference type="EMBL" id="PTB18086.1"/>
    </source>
</evidence>
<organism evidence="5 6">
    <name type="scientific">Trinickia symbiotica</name>
    <dbReference type="NCBI Taxonomy" id="863227"/>
    <lineage>
        <taxon>Bacteria</taxon>
        <taxon>Pseudomonadati</taxon>
        <taxon>Pseudomonadota</taxon>
        <taxon>Betaproteobacteria</taxon>
        <taxon>Burkholderiales</taxon>
        <taxon>Burkholderiaceae</taxon>
        <taxon>Trinickia</taxon>
    </lineage>
</organism>
<keyword evidence="3" id="KW-1133">Transmembrane helix</keyword>
<dbReference type="InterPro" id="IPR001509">
    <property type="entry name" value="Epimerase_deHydtase"/>
</dbReference>
<dbReference type="RefSeq" id="WP_107153266.1">
    <property type="nucleotide sequence ID" value="NZ_PYUC01000014.1"/>
</dbReference>
<reference evidence="5 6" key="1">
    <citation type="submission" date="2018-03" db="EMBL/GenBank/DDBJ databases">
        <title>Whole genome analyses suggest that Burkholderia sensu lato contains two further novel genera in the rhizoxinica-symbiotica group Mycetohabitans gen. nov., and Trinickia gen. nov.: implications for the evolution of diazotrophy and nodulation in the Burkholderiaceae.</title>
        <authorList>
            <person name="Estrada De Los Santos P."/>
            <person name="Palmer M."/>
            <person name="Chavez-Ramirez B."/>
            <person name="Steenkamp E.T."/>
            <person name="Hirsch A.M."/>
            <person name="Manyaka P."/>
            <person name="Maluk M."/>
            <person name="Lafos M."/>
            <person name="Crook M."/>
            <person name="Gross E."/>
            <person name="Simon M.F."/>
            <person name="Bueno Dos Reis Junior F."/>
            <person name="Poole P.S."/>
            <person name="Venter S.N."/>
            <person name="James E.K."/>
        </authorList>
    </citation>
    <scope>NUCLEOTIDE SEQUENCE [LARGE SCALE GENOMIC DNA]</scope>
    <source>
        <strain evidence="5 6">JPY-366</strain>
    </source>
</reference>
<gene>
    <name evidence="5" type="ORF">C9I57_24960</name>
</gene>
<dbReference type="InterPro" id="IPR036291">
    <property type="entry name" value="NAD(P)-bd_dom_sf"/>
</dbReference>
<comment type="similarity">
    <text evidence="2">Belongs to the NAD(P)-dependent epimerase/dehydratase family.</text>
</comment>
<accession>A0A2T3XNI9</accession>
<feature type="domain" description="NAD-dependent epimerase/dehydratase" evidence="4">
    <location>
        <begin position="33"/>
        <end position="294"/>
    </location>
</feature>
<evidence type="ECO:0000259" key="4">
    <source>
        <dbReference type="Pfam" id="PF01370"/>
    </source>
</evidence>
<dbReference type="CDD" id="cd08946">
    <property type="entry name" value="SDR_e"/>
    <property type="match status" value="1"/>
</dbReference>
<evidence type="ECO:0000313" key="6">
    <source>
        <dbReference type="Proteomes" id="UP000240638"/>
    </source>
</evidence>
<keyword evidence="3" id="KW-0812">Transmembrane</keyword>
<feature type="transmembrane region" description="Helical" evidence="3">
    <location>
        <begin position="31"/>
        <end position="53"/>
    </location>
</feature>
<dbReference type="EMBL" id="PYUC01000014">
    <property type="protein sequence ID" value="PTB18086.1"/>
    <property type="molecule type" value="Genomic_DNA"/>
</dbReference>
<evidence type="ECO:0000256" key="1">
    <source>
        <dbReference type="ARBA" id="ARBA00005125"/>
    </source>
</evidence>
<protein>
    <submittedName>
        <fullName evidence="5">Epimerase</fullName>
    </submittedName>
</protein>
<proteinExistence type="inferred from homology"/>
<dbReference type="AlphaFoldDB" id="A0A2T3XNI9"/>
<dbReference type="Pfam" id="PF01370">
    <property type="entry name" value="Epimerase"/>
    <property type="match status" value="1"/>
</dbReference>
<keyword evidence="3" id="KW-0472">Membrane</keyword>
<dbReference type="Proteomes" id="UP000240638">
    <property type="component" value="Unassembled WGS sequence"/>
</dbReference>
<dbReference type="SUPFAM" id="SSF51735">
    <property type="entry name" value="NAD(P)-binding Rossmann-fold domains"/>
    <property type="match status" value="1"/>
</dbReference>
<dbReference type="PANTHER" id="PTHR43000">
    <property type="entry name" value="DTDP-D-GLUCOSE 4,6-DEHYDRATASE-RELATED"/>
    <property type="match status" value="1"/>
</dbReference>
<comment type="caution">
    <text evidence="5">The sequence shown here is derived from an EMBL/GenBank/DDBJ whole genome shotgun (WGS) entry which is preliminary data.</text>
</comment>
<comment type="pathway">
    <text evidence="1">Bacterial outer membrane biogenesis; LPS O-antigen biosynthesis.</text>
</comment>